<dbReference type="STRING" id="1121316.SAMN02745207_04295"/>
<organism evidence="5 6">
    <name type="scientific">Clostridium grantii DSM 8605</name>
    <dbReference type="NCBI Taxonomy" id="1121316"/>
    <lineage>
        <taxon>Bacteria</taxon>
        <taxon>Bacillati</taxon>
        <taxon>Bacillota</taxon>
        <taxon>Clostridia</taxon>
        <taxon>Eubacteriales</taxon>
        <taxon>Clostridiaceae</taxon>
        <taxon>Clostridium</taxon>
    </lineage>
</organism>
<evidence type="ECO:0000313" key="6">
    <source>
        <dbReference type="Proteomes" id="UP000184447"/>
    </source>
</evidence>
<keyword evidence="2" id="KW-0540">Nuclease</keyword>
<keyword evidence="6" id="KW-1185">Reference proteome</keyword>
<gene>
    <name evidence="5" type="ORF">SAMN02745207_04295</name>
</gene>
<evidence type="ECO:0000256" key="4">
    <source>
        <dbReference type="ARBA" id="ARBA00024207"/>
    </source>
</evidence>
<dbReference type="PANTHER" id="PTHR33397:SF5">
    <property type="entry name" value="RNASE YUTE-RELATED"/>
    <property type="match status" value="1"/>
</dbReference>
<comment type="similarity">
    <text evidence="4">Belongs to the HepT RNase toxin family.</text>
</comment>
<dbReference type="Pfam" id="PF01934">
    <property type="entry name" value="HepT-like"/>
    <property type="match status" value="1"/>
</dbReference>
<protein>
    <submittedName>
        <fullName evidence="5">Uncharacterized conserved protein YutE, UPF0331/DUF86 family</fullName>
    </submittedName>
</protein>
<dbReference type="RefSeq" id="WP_073341039.1">
    <property type="nucleotide sequence ID" value="NZ_FQXM01000074.1"/>
</dbReference>
<dbReference type="AlphaFoldDB" id="A0A1M5Y9N4"/>
<evidence type="ECO:0000256" key="2">
    <source>
        <dbReference type="ARBA" id="ARBA00022722"/>
    </source>
</evidence>
<accession>A0A1M5Y9N4</accession>
<dbReference type="GO" id="GO:0016787">
    <property type="term" value="F:hydrolase activity"/>
    <property type="evidence" value="ECO:0007669"/>
    <property type="project" value="UniProtKB-KW"/>
</dbReference>
<dbReference type="InterPro" id="IPR008201">
    <property type="entry name" value="HepT-like"/>
</dbReference>
<keyword evidence="1" id="KW-1277">Toxin-antitoxin system</keyword>
<sequence>MVQRDVIISRLDKLKEYLFNLKNISVYSKDEYIKNPLLYGSCERFLHLSIECVLDIANHTISDMNYRKPENNRDVFEILYENQIIDFKLKENLCNMAGFRNILVHDYLKLNRGMVFDIVLNNLDDIRKFAKIIADYL</sequence>
<name>A0A1M5Y9N4_9CLOT</name>
<evidence type="ECO:0000256" key="1">
    <source>
        <dbReference type="ARBA" id="ARBA00022649"/>
    </source>
</evidence>
<dbReference type="OrthoDB" id="9796612at2"/>
<proteinExistence type="inferred from homology"/>
<dbReference type="PANTHER" id="PTHR33397">
    <property type="entry name" value="UPF0331 PROTEIN YUTE"/>
    <property type="match status" value="1"/>
</dbReference>
<reference evidence="5 6" key="1">
    <citation type="submission" date="2016-11" db="EMBL/GenBank/DDBJ databases">
        <authorList>
            <person name="Jaros S."/>
            <person name="Januszkiewicz K."/>
            <person name="Wedrychowicz H."/>
        </authorList>
    </citation>
    <scope>NUCLEOTIDE SEQUENCE [LARGE SCALE GENOMIC DNA]</scope>
    <source>
        <strain evidence="5 6">DSM 8605</strain>
    </source>
</reference>
<dbReference type="GO" id="GO:0110001">
    <property type="term" value="C:toxin-antitoxin complex"/>
    <property type="evidence" value="ECO:0007669"/>
    <property type="project" value="InterPro"/>
</dbReference>
<dbReference type="EMBL" id="FQXM01000074">
    <property type="protein sequence ID" value="SHI08666.1"/>
    <property type="molecule type" value="Genomic_DNA"/>
</dbReference>
<dbReference type="InterPro" id="IPR052379">
    <property type="entry name" value="Type_VII_TA_RNase"/>
</dbReference>
<evidence type="ECO:0000256" key="3">
    <source>
        <dbReference type="ARBA" id="ARBA00022801"/>
    </source>
</evidence>
<dbReference type="NCBIfam" id="NF047751">
    <property type="entry name" value="HepT_toxin"/>
    <property type="match status" value="1"/>
</dbReference>
<dbReference type="Proteomes" id="UP000184447">
    <property type="component" value="Unassembled WGS sequence"/>
</dbReference>
<dbReference type="GO" id="GO:0004540">
    <property type="term" value="F:RNA nuclease activity"/>
    <property type="evidence" value="ECO:0007669"/>
    <property type="project" value="InterPro"/>
</dbReference>
<dbReference type="Gene3D" id="1.20.120.580">
    <property type="entry name" value="bsu32300-like"/>
    <property type="match status" value="1"/>
</dbReference>
<evidence type="ECO:0000313" key="5">
    <source>
        <dbReference type="EMBL" id="SHI08666.1"/>
    </source>
</evidence>
<keyword evidence="3" id="KW-0378">Hydrolase</keyword>
<dbReference type="InterPro" id="IPR037038">
    <property type="entry name" value="HepT-like_sf"/>
</dbReference>